<accession>B3QX62</accession>
<dbReference type="InterPro" id="IPR007227">
    <property type="entry name" value="Cell_shape_determining_MreD"/>
</dbReference>
<dbReference type="GO" id="GO:0005886">
    <property type="term" value="C:plasma membrane"/>
    <property type="evidence" value="ECO:0007669"/>
    <property type="project" value="UniProtKB-SubCell"/>
</dbReference>
<keyword evidence="6 8" id="KW-1133">Transmembrane helix</keyword>
<dbReference type="eggNOG" id="COG2891">
    <property type="taxonomic scope" value="Bacteria"/>
</dbReference>
<feature type="transmembrane region" description="Helical" evidence="8">
    <location>
        <begin position="58"/>
        <end position="80"/>
    </location>
</feature>
<evidence type="ECO:0000313" key="10">
    <source>
        <dbReference type="Proteomes" id="UP000001208"/>
    </source>
</evidence>
<name>B3QX62_CHLT3</name>
<evidence type="ECO:0000256" key="5">
    <source>
        <dbReference type="ARBA" id="ARBA00022960"/>
    </source>
</evidence>
<feature type="transmembrane region" description="Helical" evidence="8">
    <location>
        <begin position="6"/>
        <end position="24"/>
    </location>
</feature>
<dbReference type="KEGG" id="cts:Ctha_2423"/>
<reference evidence="9 10" key="1">
    <citation type="submission" date="2008-06" db="EMBL/GenBank/DDBJ databases">
        <title>Complete sequence of Chloroherpeton thalassium ATCC 35110.</title>
        <authorList>
            <consortium name="US DOE Joint Genome Institute"/>
            <person name="Lucas S."/>
            <person name="Copeland A."/>
            <person name="Lapidus A."/>
            <person name="Glavina del Rio T."/>
            <person name="Dalin E."/>
            <person name="Tice H."/>
            <person name="Bruce D."/>
            <person name="Goodwin L."/>
            <person name="Pitluck S."/>
            <person name="Schmutz J."/>
            <person name="Larimer F."/>
            <person name="Land M."/>
            <person name="Hauser L."/>
            <person name="Kyrpides N."/>
            <person name="Mikhailova N."/>
            <person name="Liu Z."/>
            <person name="Li T."/>
            <person name="Zhao F."/>
            <person name="Overmann J."/>
            <person name="Bryant D.A."/>
            <person name="Richardson P."/>
        </authorList>
    </citation>
    <scope>NUCLEOTIDE SEQUENCE [LARGE SCALE GENOMIC DNA]</scope>
    <source>
        <strain evidence="10">ATCC 35110 / GB-78</strain>
    </source>
</reference>
<evidence type="ECO:0000313" key="9">
    <source>
        <dbReference type="EMBL" id="ACF14872.1"/>
    </source>
</evidence>
<evidence type="ECO:0000256" key="3">
    <source>
        <dbReference type="ARBA" id="ARBA00022475"/>
    </source>
</evidence>
<evidence type="ECO:0000256" key="1">
    <source>
        <dbReference type="ARBA" id="ARBA00004651"/>
    </source>
</evidence>
<gene>
    <name evidence="9" type="ordered locus">Ctha_2423</name>
</gene>
<dbReference type="AlphaFoldDB" id="B3QX62"/>
<evidence type="ECO:0000256" key="7">
    <source>
        <dbReference type="ARBA" id="ARBA00023136"/>
    </source>
</evidence>
<dbReference type="OrthoDB" id="597763at2"/>
<comment type="subcellular location">
    <subcellularLocation>
        <location evidence="1">Cell membrane</location>
        <topology evidence="1">Multi-pass membrane protein</topology>
    </subcellularLocation>
</comment>
<evidence type="ECO:0000256" key="2">
    <source>
        <dbReference type="ARBA" id="ARBA00007776"/>
    </source>
</evidence>
<protein>
    <submittedName>
        <fullName evidence="9">Rod shape-determining protein MreD</fullName>
    </submittedName>
</protein>
<evidence type="ECO:0000256" key="6">
    <source>
        <dbReference type="ARBA" id="ARBA00022989"/>
    </source>
</evidence>
<keyword evidence="3" id="KW-1003">Cell membrane</keyword>
<keyword evidence="4 8" id="KW-0812">Transmembrane</keyword>
<evidence type="ECO:0000256" key="4">
    <source>
        <dbReference type="ARBA" id="ARBA00022692"/>
    </source>
</evidence>
<sequence length="160" mass="17800">MLENRFIFYSIGGVAICFLQQLLFDRLAIYGLPPDFVTIYVVFLAMREGQSFGTTSGFLSGLLLGLLTGTLGPAAFAKSVEGFVGGYFTMPDERNLTKHFLNAILVASFLGNVSFFLIMLSKNVSFLKLFFFYGATGSLYNTLIAYVLFNIGLKRFFIVR</sequence>
<dbReference type="Proteomes" id="UP000001208">
    <property type="component" value="Chromosome"/>
</dbReference>
<dbReference type="HOGENOM" id="CLU_1616061_0_0_10"/>
<proteinExistence type="inferred from homology"/>
<keyword evidence="10" id="KW-1185">Reference proteome</keyword>
<keyword evidence="5" id="KW-0133">Cell shape</keyword>
<organism evidence="9 10">
    <name type="scientific">Chloroherpeton thalassium (strain ATCC 35110 / GB-78)</name>
    <dbReference type="NCBI Taxonomy" id="517418"/>
    <lineage>
        <taxon>Bacteria</taxon>
        <taxon>Pseudomonadati</taxon>
        <taxon>Chlorobiota</taxon>
        <taxon>Chlorobiia</taxon>
        <taxon>Chlorobiales</taxon>
        <taxon>Chloroherpetonaceae</taxon>
        <taxon>Chloroherpeton</taxon>
    </lineage>
</organism>
<evidence type="ECO:0000256" key="8">
    <source>
        <dbReference type="SAM" id="Phobius"/>
    </source>
</evidence>
<dbReference type="STRING" id="517418.Ctha_2423"/>
<dbReference type="EMBL" id="CP001100">
    <property type="protein sequence ID" value="ACF14872.1"/>
    <property type="molecule type" value="Genomic_DNA"/>
</dbReference>
<dbReference type="RefSeq" id="WP_012500954.1">
    <property type="nucleotide sequence ID" value="NC_011026.1"/>
</dbReference>
<feature type="transmembrane region" description="Helical" evidence="8">
    <location>
        <begin position="100"/>
        <end position="118"/>
    </location>
</feature>
<feature type="transmembrane region" description="Helical" evidence="8">
    <location>
        <begin position="130"/>
        <end position="153"/>
    </location>
</feature>
<comment type="similarity">
    <text evidence="2">Belongs to the MreD family.</text>
</comment>
<keyword evidence="7 8" id="KW-0472">Membrane</keyword>
<dbReference type="GO" id="GO:0008360">
    <property type="term" value="P:regulation of cell shape"/>
    <property type="evidence" value="ECO:0007669"/>
    <property type="project" value="UniProtKB-KW"/>
</dbReference>
<dbReference type="NCBIfam" id="TIGR03426">
    <property type="entry name" value="shape_MreD"/>
    <property type="match status" value="1"/>
</dbReference>